<organism evidence="2 3">
    <name type="scientific">Streptosporangium subroseum</name>
    <dbReference type="NCBI Taxonomy" id="106412"/>
    <lineage>
        <taxon>Bacteria</taxon>
        <taxon>Bacillati</taxon>
        <taxon>Actinomycetota</taxon>
        <taxon>Actinomycetes</taxon>
        <taxon>Streptosporangiales</taxon>
        <taxon>Streptosporangiaceae</taxon>
        <taxon>Streptosporangium</taxon>
    </lineage>
</organism>
<gene>
    <name evidence="2" type="ORF">SAMN05216276_102744</name>
</gene>
<name>A0A239KIJ7_9ACTN</name>
<protein>
    <submittedName>
        <fullName evidence="2">Uncharacterized protein</fullName>
    </submittedName>
</protein>
<sequence length="30" mass="3587">MPQIQIRKRPRRPVKVSLDLRTPSGKRLPY</sequence>
<keyword evidence="3" id="KW-1185">Reference proteome</keyword>
<evidence type="ECO:0000313" key="3">
    <source>
        <dbReference type="Proteomes" id="UP000198282"/>
    </source>
</evidence>
<feature type="region of interest" description="Disordered" evidence="1">
    <location>
        <begin position="1"/>
        <end position="30"/>
    </location>
</feature>
<evidence type="ECO:0000256" key="1">
    <source>
        <dbReference type="SAM" id="MobiDB-lite"/>
    </source>
</evidence>
<dbReference type="Proteomes" id="UP000198282">
    <property type="component" value="Unassembled WGS sequence"/>
</dbReference>
<proteinExistence type="predicted"/>
<reference evidence="2 3" key="1">
    <citation type="submission" date="2017-06" db="EMBL/GenBank/DDBJ databases">
        <authorList>
            <person name="Kim H.J."/>
            <person name="Triplett B.A."/>
        </authorList>
    </citation>
    <scope>NUCLEOTIDE SEQUENCE [LARGE SCALE GENOMIC DNA]</scope>
    <source>
        <strain evidence="2 3">CGMCC 4.2132</strain>
    </source>
</reference>
<dbReference type="EMBL" id="FZOD01000027">
    <property type="protein sequence ID" value="SNT17453.1"/>
    <property type="molecule type" value="Genomic_DNA"/>
</dbReference>
<feature type="compositionally biased region" description="Basic residues" evidence="1">
    <location>
        <begin position="1"/>
        <end position="14"/>
    </location>
</feature>
<accession>A0A239KIJ7</accession>
<dbReference type="AlphaFoldDB" id="A0A239KIJ7"/>
<evidence type="ECO:0000313" key="2">
    <source>
        <dbReference type="EMBL" id="SNT17453.1"/>
    </source>
</evidence>